<dbReference type="Gene3D" id="3.90.470.20">
    <property type="entry name" value="4'-phosphopantetheinyl transferase domain"/>
    <property type="match status" value="2"/>
</dbReference>
<feature type="domain" description="4'-phosphopantetheinyl transferase" evidence="3">
    <location>
        <begin position="165"/>
        <end position="227"/>
    </location>
</feature>
<proteinExistence type="inferred from homology"/>
<dbReference type="PANTHER" id="PTHR12215">
    <property type="entry name" value="PHOSPHOPANTETHEINE TRANSFERASE"/>
    <property type="match status" value="1"/>
</dbReference>
<name>A0A4Y8AB46_9SPHI</name>
<dbReference type="InterPro" id="IPR037143">
    <property type="entry name" value="4-PPantetheinyl_Trfase_dom_sf"/>
</dbReference>
<dbReference type="InterPro" id="IPR050559">
    <property type="entry name" value="P-Pant_transferase_sf"/>
</dbReference>
<dbReference type="InterPro" id="IPR055066">
    <property type="entry name" value="AASDHPPT_N"/>
</dbReference>
<feature type="domain" description="4'-phosphopantetheinyl transferase N-terminal" evidence="4">
    <location>
        <begin position="79"/>
        <end position="161"/>
    </location>
</feature>
<gene>
    <name evidence="5" type="ORF">E2R65_11535</name>
</gene>
<evidence type="ECO:0000256" key="1">
    <source>
        <dbReference type="ARBA" id="ARBA00010990"/>
    </source>
</evidence>
<comment type="caution">
    <text evidence="5">The sequence shown here is derived from an EMBL/GenBank/DDBJ whole genome shotgun (WGS) entry which is preliminary data.</text>
</comment>
<comment type="similarity">
    <text evidence="1">Belongs to the P-Pant transferase superfamily. Gsp/Sfp/HetI/AcpT family.</text>
</comment>
<reference evidence="5 6" key="1">
    <citation type="journal article" date="2016" name="Int. J. Syst. Evol. Microbiol.">
        <title>Proposal of Mucilaginibacter phyllosphaerae sp. nov. isolated from the phyllosphere of Galium album.</title>
        <authorList>
            <person name="Aydogan E.L."/>
            <person name="Busse H.J."/>
            <person name="Moser G."/>
            <person name="Muller C."/>
            <person name="Kampfer P."/>
            <person name="Glaeser S.P."/>
        </authorList>
    </citation>
    <scope>NUCLEOTIDE SEQUENCE [LARGE SCALE GENOMIC DNA]</scope>
    <source>
        <strain evidence="5 6">PP-F2FG21</strain>
    </source>
</reference>
<sequence>MYRASTIHYLKSLTTRNLPAYCRNAWIKSIINRALGVIINRQLNDITWQTVLPDMFVTRNNEVHIWRVCISQNLKRLERFEALLTADETVRAGKYRQQKDTYRFIVSRGMQRIILGRYVNTPPAQLKFILGENKKPCLMSQDGNTIHYNVSHAGDWIVLAVATLPVGADVEYADAAFSFQEILADNFSREEVAYINQDNAAHRFYTLWTRKEAILKATGQGIGEHLSITPALNGTHLLNASLTGADKNWQLRSFNLYPQYASTVVVEDAGQDYLFFDTASF</sequence>
<organism evidence="5 6">
    <name type="scientific">Mucilaginibacter phyllosphaerae</name>
    <dbReference type="NCBI Taxonomy" id="1812349"/>
    <lineage>
        <taxon>Bacteria</taxon>
        <taxon>Pseudomonadati</taxon>
        <taxon>Bacteroidota</taxon>
        <taxon>Sphingobacteriia</taxon>
        <taxon>Sphingobacteriales</taxon>
        <taxon>Sphingobacteriaceae</taxon>
        <taxon>Mucilaginibacter</taxon>
    </lineage>
</organism>
<dbReference type="GO" id="GO:0019878">
    <property type="term" value="P:lysine biosynthetic process via aminoadipic acid"/>
    <property type="evidence" value="ECO:0007669"/>
    <property type="project" value="TreeGrafter"/>
</dbReference>
<evidence type="ECO:0000259" key="3">
    <source>
        <dbReference type="Pfam" id="PF01648"/>
    </source>
</evidence>
<dbReference type="GO" id="GO:0000287">
    <property type="term" value="F:magnesium ion binding"/>
    <property type="evidence" value="ECO:0007669"/>
    <property type="project" value="InterPro"/>
</dbReference>
<dbReference type="AlphaFoldDB" id="A0A4Y8AB46"/>
<keyword evidence="2 5" id="KW-0808">Transferase</keyword>
<dbReference type="Proteomes" id="UP000297248">
    <property type="component" value="Unassembled WGS sequence"/>
</dbReference>
<dbReference type="GO" id="GO:0008897">
    <property type="term" value="F:holo-[acyl-carrier-protein] synthase activity"/>
    <property type="evidence" value="ECO:0007669"/>
    <property type="project" value="InterPro"/>
</dbReference>
<dbReference type="Pfam" id="PF22624">
    <property type="entry name" value="AASDHPPT_N"/>
    <property type="match status" value="1"/>
</dbReference>
<dbReference type="EMBL" id="SNQG01000004">
    <property type="protein sequence ID" value="TEW65767.1"/>
    <property type="molecule type" value="Genomic_DNA"/>
</dbReference>
<accession>A0A4Y8AB46</accession>
<dbReference type="PANTHER" id="PTHR12215:SF10">
    <property type="entry name" value="L-AMINOADIPATE-SEMIALDEHYDE DEHYDROGENASE-PHOSPHOPANTETHEINYL TRANSFERASE"/>
    <property type="match status" value="1"/>
</dbReference>
<dbReference type="SUPFAM" id="SSF56214">
    <property type="entry name" value="4'-phosphopantetheinyl transferase"/>
    <property type="match status" value="2"/>
</dbReference>
<dbReference type="InterPro" id="IPR008278">
    <property type="entry name" value="4-PPantetheinyl_Trfase_dom"/>
</dbReference>
<evidence type="ECO:0000256" key="2">
    <source>
        <dbReference type="ARBA" id="ARBA00022679"/>
    </source>
</evidence>
<evidence type="ECO:0000259" key="4">
    <source>
        <dbReference type="Pfam" id="PF22624"/>
    </source>
</evidence>
<evidence type="ECO:0000313" key="6">
    <source>
        <dbReference type="Proteomes" id="UP000297248"/>
    </source>
</evidence>
<dbReference type="GO" id="GO:0005829">
    <property type="term" value="C:cytosol"/>
    <property type="evidence" value="ECO:0007669"/>
    <property type="project" value="TreeGrafter"/>
</dbReference>
<evidence type="ECO:0000313" key="5">
    <source>
        <dbReference type="EMBL" id="TEW65767.1"/>
    </source>
</evidence>
<protein>
    <submittedName>
        <fullName evidence="5">4'-phosphopantetheinyl transferase superfamily protein</fullName>
    </submittedName>
</protein>
<dbReference type="Pfam" id="PF01648">
    <property type="entry name" value="ACPS"/>
    <property type="match status" value="1"/>
</dbReference>